<dbReference type="AlphaFoldDB" id="A0A2W7RYE8"/>
<comment type="caution">
    <text evidence="3">The sequence shown here is derived from an EMBL/GenBank/DDBJ whole genome shotgun (WGS) entry which is preliminary data.</text>
</comment>
<accession>A0A2W7RYE8</accession>
<evidence type="ECO:0000313" key="3">
    <source>
        <dbReference type="EMBL" id="PZX59609.1"/>
    </source>
</evidence>
<reference evidence="4 6" key="2">
    <citation type="submission" date="2019-08" db="EMBL/GenBank/DDBJ databases">
        <title>Genome of Algoriphagus ratkowskyi IC026.</title>
        <authorList>
            <person name="Bowman J.P."/>
        </authorList>
    </citation>
    <scope>NUCLEOTIDE SEQUENCE [LARGE SCALE GENOMIC DNA]</scope>
    <source>
        <strain evidence="4 6">IC026</strain>
    </source>
</reference>
<keyword evidence="4" id="KW-0808">Transferase</keyword>
<evidence type="ECO:0000313" key="4">
    <source>
        <dbReference type="EMBL" id="TXD78669.1"/>
    </source>
</evidence>
<protein>
    <submittedName>
        <fullName evidence="4">Class I SAM-dependent methyltransferase</fullName>
    </submittedName>
</protein>
<sequence>MDLTQFHRADFQQFVQDHLKEDPALLLFRYLGKTDFDLKDAVQQISARQKAAKKLPSWASNPQLIFPASISLEQSSSEQTAEFKARDRKGKLMIDLTGGFGVDFFYMSQGFETGIYCEKQPELFQISKYNLELLKPSKGSERLEGSTRKLEFVEGDGLDFLEKTNLHYELIYADPARRGKGNQKLYKLQDCEPDVVSSWEMMKSKTDSILLKVSPMLDISQALTELPDIQKVQVVSMKNEVKELLLYWSKGGVESPLSIEALDLGAKETSFSFEPSEEENISSTIGEVGNYLIEPFSGILKAGAFKTFGERFNLRKLDPNSHLYTSSEAPSGIPARVFKVIQEVQPKKAEIKKLFPAGKVNVITRNYATGSEALKKKLSVKDGGDDFLIGTKTQSGFKVFWSKLAKCE</sequence>
<reference evidence="3 5" key="1">
    <citation type="submission" date="2018-06" db="EMBL/GenBank/DDBJ databases">
        <title>Genomic Encyclopedia of Archaeal and Bacterial Type Strains, Phase II (KMG-II): from individual species to whole genera.</title>
        <authorList>
            <person name="Goeker M."/>
        </authorList>
    </citation>
    <scope>NUCLEOTIDE SEQUENCE [LARGE SCALE GENOMIC DNA]</scope>
    <source>
        <strain evidence="3 5">DSM 22686</strain>
    </source>
</reference>
<feature type="domain" description="PG-1098 ferredoxin-like" evidence="2">
    <location>
        <begin position="291"/>
        <end position="333"/>
    </location>
</feature>
<dbReference type="Proteomes" id="UP000249115">
    <property type="component" value="Unassembled WGS sequence"/>
</dbReference>
<dbReference type="Proteomes" id="UP000321927">
    <property type="component" value="Unassembled WGS sequence"/>
</dbReference>
<dbReference type="InterPro" id="IPR029063">
    <property type="entry name" value="SAM-dependent_MTases_sf"/>
</dbReference>
<dbReference type="Gene3D" id="3.40.50.150">
    <property type="entry name" value="Vaccinia Virus protein VP39"/>
    <property type="match status" value="1"/>
</dbReference>
<feature type="domain" description="THUMP-like" evidence="1">
    <location>
        <begin position="335"/>
        <end position="397"/>
    </location>
</feature>
<keyword evidence="4" id="KW-0489">Methyltransferase</keyword>
<dbReference type="OrthoDB" id="1000417at2"/>
<evidence type="ECO:0000259" key="2">
    <source>
        <dbReference type="Pfam" id="PF22013"/>
    </source>
</evidence>
<keyword evidence="6" id="KW-1185">Reference proteome</keyword>
<dbReference type="Pfam" id="PF18096">
    <property type="entry name" value="Thump_like"/>
    <property type="match status" value="1"/>
</dbReference>
<dbReference type="InterPro" id="IPR054168">
    <property type="entry name" value="PG_1098_Fer"/>
</dbReference>
<dbReference type="SUPFAM" id="SSF53335">
    <property type="entry name" value="S-adenosyl-L-methionine-dependent methyltransferases"/>
    <property type="match status" value="1"/>
</dbReference>
<dbReference type="EMBL" id="QKZU01000003">
    <property type="protein sequence ID" value="PZX59609.1"/>
    <property type="molecule type" value="Genomic_DNA"/>
</dbReference>
<evidence type="ECO:0000313" key="5">
    <source>
        <dbReference type="Proteomes" id="UP000249115"/>
    </source>
</evidence>
<name>A0A2W7RYE8_9BACT</name>
<dbReference type="EMBL" id="VORV01000004">
    <property type="protein sequence ID" value="TXD78669.1"/>
    <property type="molecule type" value="Genomic_DNA"/>
</dbReference>
<proteinExistence type="predicted"/>
<organism evidence="3 5">
    <name type="scientific">Algoriphagus ratkowskyi</name>
    <dbReference type="NCBI Taxonomy" id="57028"/>
    <lineage>
        <taxon>Bacteria</taxon>
        <taxon>Pseudomonadati</taxon>
        <taxon>Bacteroidota</taxon>
        <taxon>Cytophagia</taxon>
        <taxon>Cytophagales</taxon>
        <taxon>Cyclobacteriaceae</taxon>
        <taxon>Algoriphagus</taxon>
    </lineage>
</organism>
<dbReference type="GO" id="GO:0008168">
    <property type="term" value="F:methyltransferase activity"/>
    <property type="evidence" value="ECO:0007669"/>
    <property type="project" value="UniProtKB-KW"/>
</dbReference>
<dbReference type="GO" id="GO:0032259">
    <property type="term" value="P:methylation"/>
    <property type="evidence" value="ECO:0007669"/>
    <property type="project" value="UniProtKB-KW"/>
</dbReference>
<gene>
    <name evidence="4" type="ORF">ESW18_07720</name>
    <name evidence="3" type="ORF">LV84_00817</name>
</gene>
<dbReference type="InterPro" id="IPR041497">
    <property type="entry name" value="Thump-like"/>
</dbReference>
<evidence type="ECO:0000313" key="6">
    <source>
        <dbReference type="Proteomes" id="UP000321927"/>
    </source>
</evidence>
<dbReference type="RefSeq" id="WP_086499081.1">
    <property type="nucleotide sequence ID" value="NZ_MSSV01000003.1"/>
</dbReference>
<evidence type="ECO:0000259" key="1">
    <source>
        <dbReference type="Pfam" id="PF18096"/>
    </source>
</evidence>
<dbReference type="Pfam" id="PF22013">
    <property type="entry name" value="PG_1098_Fer"/>
    <property type="match status" value="1"/>
</dbReference>
<dbReference type="Gene3D" id="1.10.10.1110">
    <property type="entry name" value="Methyltransferase PG1098, N-terminal domain"/>
    <property type="match status" value="1"/>
</dbReference>